<keyword evidence="6" id="KW-0378">Hydrolase</keyword>
<dbReference type="SUPFAM" id="SSF48452">
    <property type="entry name" value="TPR-like"/>
    <property type="match status" value="1"/>
</dbReference>
<evidence type="ECO:0000313" key="13">
    <source>
        <dbReference type="Proteomes" id="UP000275137"/>
    </source>
</evidence>
<dbReference type="GO" id="GO:0046872">
    <property type="term" value="F:metal ion binding"/>
    <property type="evidence" value="ECO:0007669"/>
    <property type="project" value="UniProtKB-KW"/>
</dbReference>
<keyword evidence="7" id="KW-0862">Zinc</keyword>
<proteinExistence type="inferred from homology"/>
<evidence type="ECO:0000256" key="9">
    <source>
        <dbReference type="SAM" id="Coils"/>
    </source>
</evidence>
<dbReference type="AlphaFoldDB" id="A0A3N0UZF5"/>
<dbReference type="InterPro" id="IPR001915">
    <property type="entry name" value="Peptidase_M48"/>
</dbReference>
<reference evidence="12 13" key="1">
    <citation type="submission" date="2018-10" db="EMBL/GenBank/DDBJ databases">
        <authorList>
            <person name="Chen W.-M."/>
        </authorList>
    </citation>
    <scope>NUCLEOTIDE SEQUENCE [LARGE SCALE GENOMIC DNA]</scope>
    <source>
        <strain evidence="12 13">H-5</strain>
    </source>
</reference>
<dbReference type="GO" id="GO:0016020">
    <property type="term" value="C:membrane"/>
    <property type="evidence" value="ECO:0007669"/>
    <property type="project" value="InterPro"/>
</dbReference>
<dbReference type="Gene3D" id="1.25.40.10">
    <property type="entry name" value="Tetratricopeptide repeat domain"/>
    <property type="match status" value="1"/>
</dbReference>
<dbReference type="Pfam" id="PF01435">
    <property type="entry name" value="Peptidase_M48"/>
    <property type="match status" value="1"/>
</dbReference>
<comment type="caution">
    <text evidence="12">The sequence shown here is derived from an EMBL/GenBank/DDBJ whole genome shotgun (WGS) entry which is preliminary data.</text>
</comment>
<evidence type="ECO:0000259" key="11">
    <source>
        <dbReference type="Pfam" id="PF01435"/>
    </source>
</evidence>
<dbReference type="CDD" id="cd07333">
    <property type="entry name" value="M48C_bepA_like"/>
    <property type="match status" value="1"/>
</dbReference>
<feature type="chain" id="PRO_5018075021" evidence="10">
    <location>
        <begin position="28"/>
        <end position="486"/>
    </location>
</feature>
<name>A0A3N0UZF5_9PROT</name>
<evidence type="ECO:0000256" key="10">
    <source>
        <dbReference type="SAM" id="SignalP"/>
    </source>
</evidence>
<keyword evidence="4 10" id="KW-0732">Signal</keyword>
<dbReference type="InterPro" id="IPR011990">
    <property type="entry name" value="TPR-like_helical_dom_sf"/>
</dbReference>
<evidence type="ECO:0000256" key="6">
    <source>
        <dbReference type="ARBA" id="ARBA00022801"/>
    </source>
</evidence>
<feature type="coiled-coil region" evidence="9">
    <location>
        <begin position="342"/>
        <end position="369"/>
    </location>
</feature>
<dbReference type="Gene3D" id="3.30.2010.10">
    <property type="entry name" value="Metalloproteases ('zincins'), catalytic domain"/>
    <property type="match status" value="1"/>
</dbReference>
<organism evidence="12 13">
    <name type="scientific">Pseudomethylobacillus aquaticus</name>
    <dbReference type="NCBI Taxonomy" id="2676064"/>
    <lineage>
        <taxon>Bacteria</taxon>
        <taxon>Pseudomonadati</taxon>
        <taxon>Pseudomonadota</taxon>
        <taxon>Betaproteobacteria</taxon>
        <taxon>Nitrosomonadales</taxon>
        <taxon>Methylophilaceae</taxon>
        <taxon>Pseudomethylobacillus</taxon>
    </lineage>
</organism>
<sequence length="486" mass="53805">MKTTHATLPAILLSLLLPLLLASAVMADDLPDLGDSSAEALSPQDEQRIADQIMREVSVSDQVVQDPEVADYVQSMGYKLVAVGPDKRQQFQFFVVRANSINAFAMPGGVIGIHTGLIVAAGSESEVASVMGHEIAHVTQRHLARAMARQKQDSIITLAAMALALLASQGSPQLAGGAIQAVGASSIQKQLDYTREHEREADRVGLQIMEAAGYDVRAAPVFFETLQRGSRFLEGSAPSFLRTHPLTSERISDVRGRADQMPYKQVVSTTEFHYVRAKLLAAVGSVKQAEDLFRSNIEEKRYSDEASQHYGLAQVLLRKSDTSGASTQLAWLRKNAAPHPMIETLAADIEMARRNVEGAARQYQAALTRYPDNRALVYGYANYLLSTRQSDKLIKFVQEKQPQFPNDPYLYEVLSKAYTAKGKNMLRHQAQGEAYYLRFNLEAAIEQMQLAAKAADGDFYQQSIVEARLRQLRQKLSEPKKRGFFN</sequence>
<evidence type="ECO:0000256" key="3">
    <source>
        <dbReference type="ARBA" id="ARBA00022723"/>
    </source>
</evidence>
<evidence type="ECO:0000256" key="2">
    <source>
        <dbReference type="ARBA" id="ARBA00022670"/>
    </source>
</evidence>
<dbReference type="PANTHER" id="PTHR22726:SF1">
    <property type="entry name" value="METALLOENDOPEPTIDASE OMA1, MITOCHONDRIAL"/>
    <property type="match status" value="1"/>
</dbReference>
<dbReference type="EMBL" id="RJVP01000004">
    <property type="protein sequence ID" value="ROH85927.1"/>
    <property type="molecule type" value="Genomic_DNA"/>
</dbReference>
<evidence type="ECO:0000313" key="12">
    <source>
        <dbReference type="EMBL" id="ROH85927.1"/>
    </source>
</evidence>
<evidence type="ECO:0000256" key="4">
    <source>
        <dbReference type="ARBA" id="ARBA00022729"/>
    </source>
</evidence>
<protein>
    <submittedName>
        <fullName evidence="12">M48 family peptidase</fullName>
    </submittedName>
</protein>
<keyword evidence="9" id="KW-0175">Coiled coil</keyword>
<dbReference type="GO" id="GO:0004222">
    <property type="term" value="F:metalloendopeptidase activity"/>
    <property type="evidence" value="ECO:0007669"/>
    <property type="project" value="InterPro"/>
</dbReference>
<keyword evidence="3" id="KW-0479">Metal-binding</keyword>
<dbReference type="HAMAP" id="MF_00997">
    <property type="entry name" value="Protease_BepA"/>
    <property type="match status" value="1"/>
</dbReference>
<gene>
    <name evidence="12" type="ORF">ED236_08855</name>
</gene>
<feature type="domain" description="Peptidase M48" evidence="11">
    <location>
        <begin position="71"/>
        <end position="257"/>
    </location>
</feature>
<evidence type="ECO:0000256" key="5">
    <source>
        <dbReference type="ARBA" id="ARBA00022764"/>
    </source>
</evidence>
<dbReference type="InterPro" id="IPR051156">
    <property type="entry name" value="Mito/Outer_Membr_Metalloprot"/>
</dbReference>
<evidence type="ECO:0000256" key="1">
    <source>
        <dbReference type="ARBA" id="ARBA00001947"/>
    </source>
</evidence>
<dbReference type="Proteomes" id="UP000275137">
    <property type="component" value="Unassembled WGS sequence"/>
</dbReference>
<keyword evidence="2" id="KW-0645">Protease</keyword>
<keyword evidence="13" id="KW-1185">Reference proteome</keyword>
<evidence type="ECO:0000256" key="7">
    <source>
        <dbReference type="ARBA" id="ARBA00022833"/>
    </source>
</evidence>
<dbReference type="PANTHER" id="PTHR22726">
    <property type="entry name" value="METALLOENDOPEPTIDASE OMA1"/>
    <property type="match status" value="1"/>
</dbReference>
<evidence type="ECO:0000256" key="8">
    <source>
        <dbReference type="ARBA" id="ARBA00023049"/>
    </source>
</evidence>
<dbReference type="RefSeq" id="WP_123237699.1">
    <property type="nucleotide sequence ID" value="NZ_RJVP01000004.1"/>
</dbReference>
<feature type="signal peptide" evidence="10">
    <location>
        <begin position="1"/>
        <end position="27"/>
    </location>
</feature>
<keyword evidence="5" id="KW-0574">Periplasm</keyword>
<keyword evidence="8" id="KW-0482">Metalloprotease</keyword>
<dbReference type="GO" id="GO:0051603">
    <property type="term" value="P:proteolysis involved in protein catabolic process"/>
    <property type="evidence" value="ECO:0007669"/>
    <property type="project" value="TreeGrafter"/>
</dbReference>
<dbReference type="InterPro" id="IPR030873">
    <property type="entry name" value="Protease_BepA"/>
</dbReference>
<comment type="cofactor">
    <cofactor evidence="1">
        <name>Zn(2+)</name>
        <dbReference type="ChEBI" id="CHEBI:29105"/>
    </cofactor>
</comment>
<accession>A0A3N0UZF5</accession>